<evidence type="ECO:0000256" key="1">
    <source>
        <dbReference type="SAM" id="MobiDB-lite"/>
    </source>
</evidence>
<name>A0A8A2VEV5_9EURY</name>
<dbReference type="RefSeq" id="WP_207289402.1">
    <property type="nucleotide sequence ID" value="NZ_CP071462.1"/>
</dbReference>
<sequence>MTTYVLLLPSNGTTFRSREQRFASELCDQLLYLTPDGLDEESVGNLEAITPTELANAVYGSARDIDWTDDDDLYVLAYPRLLDLETTNTFRRSLRVVFERVDPDEHFPYDHLDDVGKRAAWLTDSIEAGEIVPPGGVRRQSVDGVEEGQTDLFSF</sequence>
<evidence type="ECO:0000313" key="2">
    <source>
        <dbReference type="EMBL" id="QSW99796.1"/>
    </source>
</evidence>
<protein>
    <submittedName>
        <fullName evidence="2">Uncharacterized protein</fullName>
    </submittedName>
</protein>
<dbReference type="Proteomes" id="UP000663203">
    <property type="component" value="Chromosome"/>
</dbReference>
<dbReference type="KEGG" id="hakz:J0X25_02205"/>
<accession>A0A8A2VEV5</accession>
<keyword evidence="3" id="KW-1185">Reference proteome</keyword>
<dbReference type="EMBL" id="CP071462">
    <property type="protein sequence ID" value="QSW99796.1"/>
    <property type="molecule type" value="Genomic_DNA"/>
</dbReference>
<organism evidence="2 3">
    <name type="scientific">Haloterrigena alkaliphila</name>
    <dbReference type="NCBI Taxonomy" id="2816475"/>
    <lineage>
        <taxon>Archaea</taxon>
        <taxon>Methanobacteriati</taxon>
        <taxon>Methanobacteriota</taxon>
        <taxon>Stenosarchaea group</taxon>
        <taxon>Halobacteria</taxon>
        <taxon>Halobacteriales</taxon>
        <taxon>Natrialbaceae</taxon>
        <taxon>Haloterrigena</taxon>
    </lineage>
</organism>
<dbReference type="GeneID" id="63186080"/>
<proteinExistence type="predicted"/>
<dbReference type="AlphaFoldDB" id="A0A8A2VEV5"/>
<feature type="region of interest" description="Disordered" evidence="1">
    <location>
        <begin position="133"/>
        <end position="155"/>
    </location>
</feature>
<evidence type="ECO:0000313" key="3">
    <source>
        <dbReference type="Proteomes" id="UP000663203"/>
    </source>
</evidence>
<reference evidence="2 3" key="1">
    <citation type="submission" date="2021-03" db="EMBL/GenBank/DDBJ databases">
        <title>Haloterrigena longa sp. nov. and Haloterrigena limicola sp. nov., extremely halophilic archaea isolated from a salt lake.</title>
        <authorList>
            <person name="Henglin C."/>
        </authorList>
    </citation>
    <scope>NUCLEOTIDE SEQUENCE [LARGE SCALE GENOMIC DNA]</scope>
    <source>
        <strain evidence="2 3">KZCA68</strain>
    </source>
</reference>
<gene>
    <name evidence="2" type="ORF">J0X25_02205</name>
</gene>